<dbReference type="EMBL" id="MFTA01000011">
    <property type="protein sequence ID" value="OGI52978.1"/>
    <property type="molecule type" value="Genomic_DNA"/>
</dbReference>
<dbReference type="PANTHER" id="PTHR11060">
    <property type="entry name" value="PROTEIN MEMO1"/>
    <property type="match status" value="1"/>
</dbReference>
<sequence length="261" mass="27565">MSGVREPAVAGQFYPADPLELRRMLADFLAAARAAGGVPKAVIVPHAGYIYSGPVAAAAYALLAPARGVITRVVLLGPAHRVGFSGLALSGADHFATPLGRVPVARAAAEQLSGLPQVQVLDAAHAHEHSLEVQLPFLQEVLGDFTIIPLVVGEAEPEEVGAVLERLWGGPETLIVVSSDLSHYHDYATALKLDRETSDAIEQLRPQDIEYDSACGRNPVAGLLHVARKKGLTARTVDLRNSGDTAGARDRVVGYGAYVFD</sequence>
<evidence type="ECO:0000313" key="4">
    <source>
        <dbReference type="Proteomes" id="UP000179362"/>
    </source>
</evidence>
<dbReference type="Pfam" id="PF01875">
    <property type="entry name" value="Memo"/>
    <property type="match status" value="1"/>
</dbReference>
<comment type="similarity">
    <text evidence="1 2">Belongs to the MEMO1 family.</text>
</comment>
<evidence type="ECO:0000313" key="3">
    <source>
        <dbReference type="EMBL" id="OGI52978.1"/>
    </source>
</evidence>
<dbReference type="Proteomes" id="UP000179362">
    <property type="component" value="Unassembled WGS sequence"/>
</dbReference>
<name>A0A1F6U6K0_9PROT</name>
<organism evidence="3 4">
    <name type="scientific">Candidatus Muproteobacteria bacterium RIFCSPHIGHO2_02_FULL_65_16</name>
    <dbReference type="NCBI Taxonomy" id="1817766"/>
    <lineage>
        <taxon>Bacteria</taxon>
        <taxon>Pseudomonadati</taxon>
        <taxon>Pseudomonadota</taxon>
        <taxon>Candidatus Muproteobacteria</taxon>
    </lineage>
</organism>
<dbReference type="InterPro" id="IPR002737">
    <property type="entry name" value="MEMO1_fam"/>
</dbReference>
<comment type="caution">
    <text evidence="3">The sequence shown here is derived from an EMBL/GenBank/DDBJ whole genome shotgun (WGS) entry which is preliminary data.</text>
</comment>
<dbReference type="NCBIfam" id="TIGR04336">
    <property type="entry name" value="AmmeMemoSam_B"/>
    <property type="match status" value="1"/>
</dbReference>
<dbReference type="Gene3D" id="3.40.830.10">
    <property type="entry name" value="LigB-like"/>
    <property type="match status" value="1"/>
</dbReference>
<dbReference type="AlphaFoldDB" id="A0A1F6U6K0"/>
<proteinExistence type="inferred from homology"/>
<reference evidence="3 4" key="1">
    <citation type="journal article" date="2016" name="Nat. Commun.">
        <title>Thousands of microbial genomes shed light on interconnected biogeochemical processes in an aquifer system.</title>
        <authorList>
            <person name="Anantharaman K."/>
            <person name="Brown C.T."/>
            <person name="Hug L.A."/>
            <person name="Sharon I."/>
            <person name="Castelle C.J."/>
            <person name="Probst A.J."/>
            <person name="Thomas B.C."/>
            <person name="Singh A."/>
            <person name="Wilkins M.J."/>
            <person name="Karaoz U."/>
            <person name="Brodie E.L."/>
            <person name="Williams K.H."/>
            <person name="Hubbard S.S."/>
            <person name="Banfield J.F."/>
        </authorList>
    </citation>
    <scope>NUCLEOTIDE SEQUENCE [LARGE SCALE GENOMIC DNA]</scope>
</reference>
<evidence type="ECO:0000256" key="2">
    <source>
        <dbReference type="HAMAP-Rule" id="MF_00055"/>
    </source>
</evidence>
<evidence type="ECO:0000256" key="1">
    <source>
        <dbReference type="ARBA" id="ARBA00006315"/>
    </source>
</evidence>
<dbReference type="PANTHER" id="PTHR11060:SF0">
    <property type="entry name" value="PROTEIN MEMO1"/>
    <property type="match status" value="1"/>
</dbReference>
<dbReference type="CDD" id="cd07361">
    <property type="entry name" value="MEMO_like"/>
    <property type="match status" value="1"/>
</dbReference>
<gene>
    <name evidence="3" type="ORF">A3B81_04455</name>
</gene>
<dbReference type="HAMAP" id="MF_00055">
    <property type="entry name" value="MEMO1"/>
    <property type="match status" value="1"/>
</dbReference>
<accession>A0A1F6U6K0</accession>
<protein>
    <recommendedName>
        <fullName evidence="2">MEMO1 family protein A3B81_04455</fullName>
    </recommendedName>
</protein>